<feature type="compositionally biased region" description="Low complexity" evidence="1">
    <location>
        <begin position="173"/>
        <end position="182"/>
    </location>
</feature>
<evidence type="ECO:0000256" key="1">
    <source>
        <dbReference type="SAM" id="MobiDB-lite"/>
    </source>
</evidence>
<organism evidence="2 3">
    <name type="scientific">Phanerochaete sordida</name>
    <dbReference type="NCBI Taxonomy" id="48140"/>
    <lineage>
        <taxon>Eukaryota</taxon>
        <taxon>Fungi</taxon>
        <taxon>Dikarya</taxon>
        <taxon>Basidiomycota</taxon>
        <taxon>Agaricomycotina</taxon>
        <taxon>Agaricomycetes</taxon>
        <taxon>Polyporales</taxon>
        <taxon>Phanerochaetaceae</taxon>
        <taxon>Phanerochaete</taxon>
    </lineage>
</organism>
<comment type="caution">
    <text evidence="2">The sequence shown here is derived from an EMBL/GenBank/DDBJ whole genome shotgun (WGS) entry which is preliminary data.</text>
</comment>
<protein>
    <submittedName>
        <fullName evidence="2">Uncharacterized protein</fullName>
    </submittedName>
</protein>
<name>A0A9P3GFC0_9APHY</name>
<feature type="compositionally biased region" description="Low complexity" evidence="1">
    <location>
        <begin position="333"/>
        <end position="343"/>
    </location>
</feature>
<feature type="region of interest" description="Disordered" evidence="1">
    <location>
        <begin position="384"/>
        <end position="447"/>
    </location>
</feature>
<accession>A0A9P3GFC0</accession>
<dbReference type="OrthoDB" id="3362336at2759"/>
<feature type="region of interest" description="Disordered" evidence="1">
    <location>
        <begin position="1"/>
        <end position="45"/>
    </location>
</feature>
<evidence type="ECO:0000313" key="3">
    <source>
        <dbReference type="Proteomes" id="UP000703269"/>
    </source>
</evidence>
<dbReference type="EMBL" id="BPQB01000042">
    <property type="protein sequence ID" value="GJE94642.1"/>
    <property type="molecule type" value="Genomic_DNA"/>
</dbReference>
<feature type="region of interest" description="Disordered" evidence="1">
    <location>
        <begin position="153"/>
        <end position="204"/>
    </location>
</feature>
<dbReference type="AlphaFoldDB" id="A0A9P3GFC0"/>
<dbReference type="Proteomes" id="UP000703269">
    <property type="component" value="Unassembled WGS sequence"/>
</dbReference>
<feature type="compositionally biased region" description="Low complexity" evidence="1">
    <location>
        <begin position="384"/>
        <end position="405"/>
    </location>
</feature>
<feature type="compositionally biased region" description="Basic and acidic residues" evidence="1">
    <location>
        <begin position="406"/>
        <end position="439"/>
    </location>
</feature>
<feature type="region of interest" description="Disordered" evidence="1">
    <location>
        <begin position="333"/>
        <end position="371"/>
    </location>
</feature>
<reference evidence="2 3" key="1">
    <citation type="submission" date="2021-08" db="EMBL/GenBank/DDBJ databases">
        <title>Draft Genome Sequence of Phanerochaete sordida strain YK-624.</title>
        <authorList>
            <person name="Mori T."/>
            <person name="Dohra H."/>
            <person name="Suzuki T."/>
            <person name="Kawagishi H."/>
            <person name="Hirai H."/>
        </authorList>
    </citation>
    <scope>NUCLEOTIDE SEQUENCE [LARGE SCALE GENOMIC DNA]</scope>
    <source>
        <strain evidence="2 3">YK-624</strain>
    </source>
</reference>
<sequence length="447" mass="49366">MLPQIPRTSAKHAGLRVPRRTMSTLLEEPSSSSRTGRSSAQFGAHRDENKDMTHVYIRPADGVKSTREAYAILRGLERRYGRLKWYRMFRDTEVSDFYQPYIFAQFDSEEALAAIPLGRQTVPLEIPIFERAQTGGISLEDLRDLLHPADKVENDPIPVFTPKEKGTPNEQVAAATEATPEPEATPHDSETGEETSPTPAPTTKVINVFIERSAKRRDFSSNTTFNLSRVRRMEVQRSFAKWGGFYEPPPPPQPISEEDRAFGVPQPPPRPVFKRKHMDDILEKWAPTFEAERQEVEAAARAETEAAEREAAAKKAVAEAAAVEAKAVAAAAAEEAAAQLEAAADAEAEVESEQVPQSAKPAQPRISKKRERILELARQNAFAAQAQTPQAAATASTAPAASEANTQEKAEVVAEQKADGEQKVEGEQKPAGTMRDRLWKFMGGKWM</sequence>
<evidence type="ECO:0000313" key="2">
    <source>
        <dbReference type="EMBL" id="GJE94642.1"/>
    </source>
</evidence>
<feature type="compositionally biased region" description="Basic residues" evidence="1">
    <location>
        <begin position="9"/>
        <end position="19"/>
    </location>
</feature>
<feature type="compositionally biased region" description="Low complexity" evidence="1">
    <location>
        <begin position="30"/>
        <end position="39"/>
    </location>
</feature>
<keyword evidence="3" id="KW-1185">Reference proteome</keyword>
<proteinExistence type="predicted"/>
<gene>
    <name evidence="2" type="ORF">PsYK624_108130</name>
</gene>